<protein>
    <recommendedName>
        <fullName evidence="3">HTH cro/C1-type domain-containing protein</fullName>
    </recommendedName>
</protein>
<dbReference type="HOGENOM" id="CLU_2843979_0_0_0"/>
<dbReference type="Proteomes" id="UP000006875">
    <property type="component" value="Plasmid pILYOP01"/>
</dbReference>
<name>E3HBC4_ILYPC</name>
<keyword evidence="1" id="KW-0614">Plasmid</keyword>
<evidence type="ECO:0000313" key="1">
    <source>
        <dbReference type="EMBL" id="ADO83739.1"/>
    </source>
</evidence>
<evidence type="ECO:0008006" key="3">
    <source>
        <dbReference type="Google" id="ProtNLM"/>
    </source>
</evidence>
<keyword evidence="2" id="KW-1185">Reference proteome</keyword>
<proteinExistence type="predicted"/>
<geneLocation type="plasmid" evidence="1 2">
    <name>pILYOP01</name>
</geneLocation>
<dbReference type="KEGG" id="ipo:Ilyop_1968"/>
<reference evidence="1 2" key="1">
    <citation type="journal article" date="2010" name="Stand. Genomic Sci.">
        <title>Complete genome sequence of Ilyobacter polytropus type strain (CuHbu1).</title>
        <authorList>
            <person name="Sikorski J."/>
            <person name="Chertkov O."/>
            <person name="Lapidus A."/>
            <person name="Nolan M."/>
            <person name="Lucas S."/>
            <person name="Del Rio T.G."/>
            <person name="Tice H."/>
            <person name="Cheng J.F."/>
            <person name="Tapia R."/>
            <person name="Han C."/>
            <person name="Goodwin L."/>
            <person name="Pitluck S."/>
            <person name="Liolios K."/>
            <person name="Ivanova N."/>
            <person name="Mavromatis K."/>
            <person name="Mikhailova N."/>
            <person name="Pati A."/>
            <person name="Chen A."/>
            <person name="Palaniappan K."/>
            <person name="Land M."/>
            <person name="Hauser L."/>
            <person name="Chang Y.J."/>
            <person name="Jeffries C.D."/>
            <person name="Brambilla E."/>
            <person name="Yasawong M."/>
            <person name="Rohde M."/>
            <person name="Pukall R."/>
            <person name="Spring S."/>
            <person name="Goker M."/>
            <person name="Woyke T."/>
            <person name="Bristow J."/>
            <person name="Eisen J.A."/>
            <person name="Markowitz V."/>
            <person name="Hugenholtz P."/>
            <person name="Kyrpides N.C."/>
            <person name="Klenk H.P."/>
        </authorList>
    </citation>
    <scope>NUCLEOTIDE SEQUENCE [LARGE SCALE GENOMIC DNA]</scope>
    <source>
        <strain evidence="2">ATCC 51220 / DSM 2926 / LMG 16218 / CuHBu1</strain>
        <plasmid evidence="2">pILYOP01</plasmid>
    </source>
</reference>
<organism evidence="1 2">
    <name type="scientific">Ilyobacter polytropus (strain ATCC 51220 / DSM 2926 / LMG 16218 / CuHBu1)</name>
    <dbReference type="NCBI Taxonomy" id="572544"/>
    <lineage>
        <taxon>Bacteria</taxon>
        <taxon>Fusobacteriati</taxon>
        <taxon>Fusobacteriota</taxon>
        <taxon>Fusobacteriia</taxon>
        <taxon>Fusobacteriales</taxon>
        <taxon>Fusobacteriaceae</taxon>
        <taxon>Ilyobacter</taxon>
    </lineage>
</organism>
<evidence type="ECO:0000313" key="2">
    <source>
        <dbReference type="Proteomes" id="UP000006875"/>
    </source>
</evidence>
<dbReference type="AlphaFoldDB" id="E3HBC4"/>
<sequence length="65" mass="7776">MYKKLIDSKKKLGIKYTEVYPLLGITKQNFFYHIQNLKEGKVTFSVEQLKIICEKFELDPVIFFE</sequence>
<dbReference type="EMBL" id="CP002282">
    <property type="protein sequence ID" value="ADO83739.1"/>
    <property type="molecule type" value="Genomic_DNA"/>
</dbReference>
<gene>
    <name evidence="1" type="ordered locus">Ilyop_1968</name>
</gene>
<dbReference type="RefSeq" id="WP_013388401.1">
    <property type="nucleotide sequence ID" value="NC_014633.1"/>
</dbReference>
<dbReference type="OrthoDB" id="93445at2"/>
<accession>E3HBC4</accession>